<evidence type="ECO:0000259" key="2">
    <source>
        <dbReference type="Pfam" id="PF01979"/>
    </source>
</evidence>
<dbReference type="InterPro" id="IPR050287">
    <property type="entry name" value="MTA/SAH_deaminase"/>
</dbReference>
<name>A0A518DB93_9BACT</name>
<dbReference type="PANTHER" id="PTHR43794">
    <property type="entry name" value="AMINOHYDROLASE SSNA-RELATED"/>
    <property type="match status" value="1"/>
</dbReference>
<gene>
    <name evidence="3" type="ORF">Pla175_20870</name>
</gene>
<dbReference type="KEGG" id="pnd:Pla175_20870"/>
<dbReference type="EMBL" id="CP036291">
    <property type="protein sequence ID" value="QDU88706.1"/>
    <property type="molecule type" value="Genomic_DNA"/>
</dbReference>
<dbReference type="InterPro" id="IPR032466">
    <property type="entry name" value="Metal_Hydrolase"/>
</dbReference>
<dbReference type="Proteomes" id="UP000317429">
    <property type="component" value="Chromosome"/>
</dbReference>
<dbReference type="AlphaFoldDB" id="A0A518DB93"/>
<organism evidence="3 4">
    <name type="scientific">Pirellulimonas nuda</name>
    <dbReference type="NCBI Taxonomy" id="2528009"/>
    <lineage>
        <taxon>Bacteria</taxon>
        <taxon>Pseudomonadati</taxon>
        <taxon>Planctomycetota</taxon>
        <taxon>Planctomycetia</taxon>
        <taxon>Pirellulales</taxon>
        <taxon>Lacipirellulaceae</taxon>
        <taxon>Pirellulimonas</taxon>
    </lineage>
</organism>
<feature type="domain" description="Amidohydrolase-related" evidence="2">
    <location>
        <begin position="54"/>
        <end position="382"/>
    </location>
</feature>
<dbReference type="GO" id="GO:0016810">
    <property type="term" value="F:hydrolase activity, acting on carbon-nitrogen (but not peptide) bonds"/>
    <property type="evidence" value="ECO:0007669"/>
    <property type="project" value="InterPro"/>
</dbReference>
<dbReference type="PANTHER" id="PTHR43794:SF11">
    <property type="entry name" value="AMIDOHYDROLASE-RELATED DOMAIN-CONTAINING PROTEIN"/>
    <property type="match status" value="1"/>
</dbReference>
<dbReference type="SUPFAM" id="SSF51556">
    <property type="entry name" value="Metallo-dependent hydrolases"/>
    <property type="match status" value="1"/>
</dbReference>
<evidence type="ECO:0000256" key="1">
    <source>
        <dbReference type="ARBA" id="ARBA00022801"/>
    </source>
</evidence>
<reference evidence="3 4" key="1">
    <citation type="submission" date="2019-02" db="EMBL/GenBank/DDBJ databases">
        <title>Deep-cultivation of Planctomycetes and their phenomic and genomic characterization uncovers novel biology.</title>
        <authorList>
            <person name="Wiegand S."/>
            <person name="Jogler M."/>
            <person name="Boedeker C."/>
            <person name="Pinto D."/>
            <person name="Vollmers J."/>
            <person name="Rivas-Marin E."/>
            <person name="Kohn T."/>
            <person name="Peeters S.H."/>
            <person name="Heuer A."/>
            <person name="Rast P."/>
            <person name="Oberbeckmann S."/>
            <person name="Bunk B."/>
            <person name="Jeske O."/>
            <person name="Meyerdierks A."/>
            <person name="Storesund J.E."/>
            <person name="Kallscheuer N."/>
            <person name="Luecker S."/>
            <person name="Lage O.M."/>
            <person name="Pohl T."/>
            <person name="Merkel B.J."/>
            <person name="Hornburger P."/>
            <person name="Mueller R.-W."/>
            <person name="Bruemmer F."/>
            <person name="Labrenz M."/>
            <person name="Spormann A.M."/>
            <person name="Op den Camp H."/>
            <person name="Overmann J."/>
            <person name="Amann R."/>
            <person name="Jetten M.S.M."/>
            <person name="Mascher T."/>
            <person name="Medema M.H."/>
            <person name="Devos D.P."/>
            <person name="Kaster A.-K."/>
            <person name="Ovreas L."/>
            <person name="Rohde M."/>
            <person name="Galperin M.Y."/>
            <person name="Jogler C."/>
        </authorList>
    </citation>
    <scope>NUCLEOTIDE SEQUENCE [LARGE SCALE GENOMIC DNA]</scope>
    <source>
        <strain evidence="3 4">Pla175</strain>
    </source>
</reference>
<keyword evidence="1 3" id="KW-0378">Hydrolase</keyword>
<evidence type="ECO:0000313" key="4">
    <source>
        <dbReference type="Proteomes" id="UP000317429"/>
    </source>
</evidence>
<dbReference type="EC" id="3.5.4.-" evidence="3"/>
<evidence type="ECO:0000313" key="3">
    <source>
        <dbReference type="EMBL" id="QDU88706.1"/>
    </source>
</evidence>
<dbReference type="Gene3D" id="3.20.20.140">
    <property type="entry name" value="Metal-dependent hydrolases"/>
    <property type="match status" value="1"/>
</dbReference>
<proteinExistence type="predicted"/>
<dbReference type="InterPro" id="IPR011059">
    <property type="entry name" value="Metal-dep_hydrolase_composite"/>
</dbReference>
<sequence length="420" mass="45322">MSSHTPFALRARVAFPVVAPPVENAVVVIENGHVTQISQREPVGIPVRDLGHAILIPGLVNTHCHLEYSLLKAPLLQPGATLPAWIREVVRRRPSAPQAARAVKAGMAASLDAGVTTVADICRTAIDAYFQPTAPRLILLMEAIGFSQARSASALADAVKRMDEAERLAMEHDSGDDVLIGASPHAPYTVSPTLVRELIATAGQRGGLVAMHLAESPEELELLSEGRGPFQELLEERSMWDPWAIQRGAAPLDYLRMLTKARKGLVVHGNYLDEPSLAMISRHSDAMSLVYCPRTHAYFGHPPYPLETALELGVRVTLGTDSLASSPDLDLLAEMRTVFARHRSVTAEAILRMGTLSGAQSLGLSQLAGSIRPGGPADLTCIPIPEESDGRAWELLTAVLTDEQPAREVWRAGHQVKHAE</sequence>
<dbReference type="RefSeq" id="WP_231954328.1">
    <property type="nucleotide sequence ID" value="NZ_CP036291.1"/>
</dbReference>
<dbReference type="SUPFAM" id="SSF51338">
    <property type="entry name" value="Composite domain of metallo-dependent hydrolases"/>
    <property type="match status" value="1"/>
</dbReference>
<dbReference type="Pfam" id="PF01979">
    <property type="entry name" value="Amidohydro_1"/>
    <property type="match status" value="1"/>
</dbReference>
<accession>A0A518DB93</accession>
<protein>
    <submittedName>
        <fullName evidence="3">Aminodeoxyfutalosine deaminase</fullName>
        <ecNumber evidence="3">3.5.4.-</ecNumber>
    </submittedName>
</protein>
<dbReference type="InterPro" id="IPR006680">
    <property type="entry name" value="Amidohydro-rel"/>
</dbReference>
<keyword evidence="4" id="KW-1185">Reference proteome</keyword>